<dbReference type="Proteomes" id="UP000011205">
    <property type="component" value="Unassembled WGS sequence"/>
</dbReference>
<evidence type="ECO:0000256" key="1">
    <source>
        <dbReference type="SAM" id="MobiDB-lite"/>
    </source>
</evidence>
<organism evidence="2 3">
    <name type="scientific">Streptomyces viridochromogenes Tue57</name>
    <dbReference type="NCBI Taxonomy" id="1160705"/>
    <lineage>
        <taxon>Bacteria</taxon>
        <taxon>Bacillati</taxon>
        <taxon>Actinomycetota</taxon>
        <taxon>Actinomycetes</taxon>
        <taxon>Kitasatosporales</taxon>
        <taxon>Streptomycetaceae</taxon>
        <taxon>Streptomyces</taxon>
    </lineage>
</organism>
<sequence length="57" mass="5697">MGTAIAEPTPVRSFGTGAEAGSGARVGAGPAAPWWICGAAPAASSFQSPLKRLCRRP</sequence>
<comment type="caution">
    <text evidence="2">The sequence shown here is derived from an EMBL/GenBank/DDBJ whole genome shotgun (WGS) entry which is preliminary data.</text>
</comment>
<name>L8PSB0_STRVR</name>
<dbReference type="EMBL" id="AMLP01000030">
    <property type="protein sequence ID" value="ELS58282.1"/>
    <property type="molecule type" value="Genomic_DNA"/>
</dbReference>
<protein>
    <submittedName>
        <fullName evidence="2">Uncharacterized protein</fullName>
    </submittedName>
</protein>
<evidence type="ECO:0000313" key="2">
    <source>
        <dbReference type="EMBL" id="ELS58282.1"/>
    </source>
</evidence>
<evidence type="ECO:0000313" key="3">
    <source>
        <dbReference type="Proteomes" id="UP000011205"/>
    </source>
</evidence>
<reference evidence="2 3" key="1">
    <citation type="journal article" date="2013" name="Genome Announc.">
        <title>Draft Genome Sequence of Streptomyces viridochromogenes Strain Tu57, Producer of Avilamycin.</title>
        <authorList>
            <person name="Gruning B.A."/>
            <person name="Erxleben A."/>
            <person name="Hahnlein A."/>
            <person name="Gunther S."/>
        </authorList>
    </citation>
    <scope>NUCLEOTIDE SEQUENCE [LARGE SCALE GENOMIC DNA]</scope>
    <source>
        <strain evidence="2 3">Tue57</strain>
    </source>
</reference>
<proteinExistence type="predicted"/>
<dbReference type="PATRIC" id="fig|1160705.3.peg.752"/>
<accession>L8PSB0</accession>
<gene>
    <name evidence="2" type="ORF">STVIR_0757</name>
</gene>
<dbReference type="AlphaFoldDB" id="L8PSB0"/>
<feature type="region of interest" description="Disordered" evidence="1">
    <location>
        <begin position="1"/>
        <end position="26"/>
    </location>
</feature>